<sequence length="264" mass="29547">MNKLLSIFLTATLLVSCATVPITGRRQVNLLNEQNLMSMSLTQYNGFLEQHNTVPDYDKRTKMVKNAGEKLKVACEQFLKSQGKSSRVKGFEWEFNLVEDETVNAWCMPGGKVVFYTGIMPICQDETGVAVVMSHEIAHAVARHGNERMSQQLLVQLGGATLSVAMNEKPGYTRDLFMLSYGLGSQLGTLAYSRAHESEADKMGLVFMEYAGYNSEAAVDFWKRMSEQGGQKPPELLSTHPSDEKRINDIREYIPVAKSYAKKK</sequence>
<comment type="similarity">
    <text evidence="6">Belongs to the peptidase M48 family.</text>
</comment>
<dbReference type="GO" id="GO:0046872">
    <property type="term" value="F:metal ion binding"/>
    <property type="evidence" value="ECO:0007669"/>
    <property type="project" value="UniProtKB-KW"/>
</dbReference>
<dbReference type="OrthoDB" id="9810445at2"/>
<evidence type="ECO:0000256" key="3">
    <source>
        <dbReference type="ARBA" id="ARBA00022801"/>
    </source>
</evidence>
<accession>A0A6N6M8M7</accession>
<evidence type="ECO:0000256" key="7">
    <source>
        <dbReference type="SAM" id="SignalP"/>
    </source>
</evidence>
<dbReference type="Pfam" id="PF01435">
    <property type="entry name" value="Peptidase_M48"/>
    <property type="match status" value="1"/>
</dbReference>
<dbReference type="GO" id="GO:0006515">
    <property type="term" value="P:protein quality control for misfolded or incompletely synthesized proteins"/>
    <property type="evidence" value="ECO:0007669"/>
    <property type="project" value="TreeGrafter"/>
</dbReference>
<dbReference type="AlphaFoldDB" id="A0A6N6M8M7"/>
<evidence type="ECO:0000313" key="10">
    <source>
        <dbReference type="Proteomes" id="UP000435357"/>
    </source>
</evidence>
<name>A0A6N6M8M7_9FLAO</name>
<feature type="signal peptide" evidence="7">
    <location>
        <begin position="1"/>
        <end position="18"/>
    </location>
</feature>
<reference evidence="9 10" key="1">
    <citation type="submission" date="2019-09" db="EMBL/GenBank/DDBJ databases">
        <title>Genomes of Cryomorphaceae.</title>
        <authorList>
            <person name="Bowman J.P."/>
        </authorList>
    </citation>
    <scope>NUCLEOTIDE SEQUENCE [LARGE SCALE GENOMIC DNA]</scope>
    <source>
        <strain evidence="9 10">KCTC 52047</strain>
    </source>
</reference>
<keyword evidence="1 6" id="KW-0645">Protease</keyword>
<dbReference type="Proteomes" id="UP000435357">
    <property type="component" value="Unassembled WGS sequence"/>
</dbReference>
<dbReference type="PANTHER" id="PTHR22726:SF1">
    <property type="entry name" value="METALLOENDOPEPTIDASE OMA1, MITOCHONDRIAL"/>
    <property type="match status" value="1"/>
</dbReference>
<evidence type="ECO:0000256" key="4">
    <source>
        <dbReference type="ARBA" id="ARBA00022833"/>
    </source>
</evidence>
<keyword evidence="5 6" id="KW-0482">Metalloprotease</keyword>
<dbReference type="PROSITE" id="PS51257">
    <property type="entry name" value="PROKAR_LIPOPROTEIN"/>
    <property type="match status" value="1"/>
</dbReference>
<dbReference type="GO" id="GO:0004222">
    <property type="term" value="F:metalloendopeptidase activity"/>
    <property type="evidence" value="ECO:0007669"/>
    <property type="project" value="InterPro"/>
</dbReference>
<keyword evidence="4 6" id="KW-0862">Zinc</keyword>
<organism evidence="9 10">
    <name type="scientific">Salibacter halophilus</name>
    <dbReference type="NCBI Taxonomy" id="1803916"/>
    <lineage>
        <taxon>Bacteria</taxon>
        <taxon>Pseudomonadati</taxon>
        <taxon>Bacteroidota</taxon>
        <taxon>Flavobacteriia</taxon>
        <taxon>Flavobacteriales</taxon>
        <taxon>Salibacteraceae</taxon>
        <taxon>Salibacter</taxon>
    </lineage>
</organism>
<evidence type="ECO:0000256" key="2">
    <source>
        <dbReference type="ARBA" id="ARBA00022723"/>
    </source>
</evidence>
<evidence type="ECO:0000259" key="8">
    <source>
        <dbReference type="Pfam" id="PF01435"/>
    </source>
</evidence>
<keyword evidence="10" id="KW-1185">Reference proteome</keyword>
<dbReference type="GO" id="GO:0016020">
    <property type="term" value="C:membrane"/>
    <property type="evidence" value="ECO:0007669"/>
    <property type="project" value="TreeGrafter"/>
</dbReference>
<evidence type="ECO:0000256" key="6">
    <source>
        <dbReference type="RuleBase" id="RU003983"/>
    </source>
</evidence>
<comment type="cofactor">
    <cofactor evidence="6">
        <name>Zn(2+)</name>
        <dbReference type="ChEBI" id="CHEBI:29105"/>
    </cofactor>
    <text evidence="6">Binds 1 zinc ion per subunit.</text>
</comment>
<feature type="chain" id="PRO_5026820318" evidence="7">
    <location>
        <begin position="19"/>
        <end position="264"/>
    </location>
</feature>
<dbReference type="RefSeq" id="WP_151167621.1">
    <property type="nucleotide sequence ID" value="NZ_WACR01000005.1"/>
</dbReference>
<keyword evidence="7" id="KW-0732">Signal</keyword>
<feature type="domain" description="Peptidase M48" evidence="8">
    <location>
        <begin position="84"/>
        <end position="253"/>
    </location>
</feature>
<keyword evidence="2" id="KW-0479">Metal-binding</keyword>
<dbReference type="CDD" id="cd07331">
    <property type="entry name" value="M48C_Oma1_like"/>
    <property type="match status" value="1"/>
</dbReference>
<dbReference type="InterPro" id="IPR051156">
    <property type="entry name" value="Mito/Outer_Membr_Metalloprot"/>
</dbReference>
<comment type="caution">
    <text evidence="9">The sequence shown here is derived from an EMBL/GenBank/DDBJ whole genome shotgun (WGS) entry which is preliminary data.</text>
</comment>
<dbReference type="Gene3D" id="3.30.2010.10">
    <property type="entry name" value="Metalloproteases ('zincins'), catalytic domain"/>
    <property type="match status" value="1"/>
</dbReference>
<dbReference type="PANTHER" id="PTHR22726">
    <property type="entry name" value="METALLOENDOPEPTIDASE OMA1"/>
    <property type="match status" value="1"/>
</dbReference>
<evidence type="ECO:0000313" key="9">
    <source>
        <dbReference type="EMBL" id="KAB1064444.1"/>
    </source>
</evidence>
<protein>
    <submittedName>
        <fullName evidence="9">M48 family metallopeptidase</fullName>
    </submittedName>
</protein>
<dbReference type="EMBL" id="WACR01000005">
    <property type="protein sequence ID" value="KAB1064444.1"/>
    <property type="molecule type" value="Genomic_DNA"/>
</dbReference>
<gene>
    <name evidence="9" type="ORF">F3059_07030</name>
</gene>
<proteinExistence type="inferred from homology"/>
<dbReference type="InterPro" id="IPR001915">
    <property type="entry name" value="Peptidase_M48"/>
</dbReference>
<evidence type="ECO:0000256" key="5">
    <source>
        <dbReference type="ARBA" id="ARBA00023049"/>
    </source>
</evidence>
<keyword evidence="3 6" id="KW-0378">Hydrolase</keyword>
<evidence type="ECO:0000256" key="1">
    <source>
        <dbReference type="ARBA" id="ARBA00022670"/>
    </source>
</evidence>